<dbReference type="SUPFAM" id="SSF57302">
    <property type="entry name" value="Snake toxin-like"/>
    <property type="match status" value="2"/>
</dbReference>
<evidence type="ECO:0000259" key="9">
    <source>
        <dbReference type="Pfam" id="PF00087"/>
    </source>
</evidence>
<sequence>MCVFSDDDALQCYSCSSDDSCIKQQCPSGSQCLTVSGLWIAGTEVSETSVRGCLSSTDQCLQGSVNYGISRITLTSKCCSTNLCNNHPPNPNGKKCFYCNGIHCTGTLNCLGDEDYCNLINNSGGMKVTLKGCASQDVCSASNITGLEEAVQDHDCCEGDFCNGESMTLP</sequence>
<dbReference type="Ensembl" id="ENSSFAT00005035080.1">
    <property type="protein sequence ID" value="ENSSFAP00005033815.1"/>
    <property type="gene ID" value="ENSSFAG00005017176.1"/>
</dbReference>
<dbReference type="InParanoid" id="A0A672HY60"/>
<reference evidence="10" key="2">
    <citation type="submission" date="2025-08" db="UniProtKB">
        <authorList>
            <consortium name="Ensembl"/>
        </authorList>
    </citation>
    <scope>IDENTIFICATION</scope>
</reference>
<reference evidence="10" key="3">
    <citation type="submission" date="2025-09" db="UniProtKB">
        <authorList>
            <consortium name="Ensembl"/>
        </authorList>
    </citation>
    <scope>IDENTIFICATION</scope>
</reference>
<organism evidence="10 11">
    <name type="scientific">Salarias fasciatus</name>
    <name type="common">Jewelled blenny</name>
    <name type="synonym">Blennius fasciatus</name>
    <dbReference type="NCBI Taxonomy" id="181472"/>
    <lineage>
        <taxon>Eukaryota</taxon>
        <taxon>Metazoa</taxon>
        <taxon>Chordata</taxon>
        <taxon>Craniata</taxon>
        <taxon>Vertebrata</taxon>
        <taxon>Euteleostomi</taxon>
        <taxon>Actinopterygii</taxon>
        <taxon>Neopterygii</taxon>
        <taxon>Teleostei</taxon>
        <taxon>Neoteleostei</taxon>
        <taxon>Acanthomorphata</taxon>
        <taxon>Ovalentaria</taxon>
        <taxon>Blenniimorphae</taxon>
        <taxon>Blenniiformes</taxon>
        <taxon>Blennioidei</taxon>
        <taxon>Blenniidae</taxon>
        <taxon>Salariinae</taxon>
        <taxon>Salarias</taxon>
    </lineage>
</organism>
<dbReference type="InterPro" id="IPR050918">
    <property type="entry name" value="CNF-like_PLA2_Inhibitor"/>
</dbReference>
<dbReference type="AlphaFoldDB" id="A0A672HY60"/>
<dbReference type="Gene3D" id="2.10.60.10">
    <property type="entry name" value="CD59"/>
    <property type="match status" value="2"/>
</dbReference>
<dbReference type="FunCoup" id="A0A672HY60">
    <property type="interactions" value="298"/>
</dbReference>
<dbReference type="GO" id="GO:0005576">
    <property type="term" value="C:extracellular region"/>
    <property type="evidence" value="ECO:0007669"/>
    <property type="project" value="UniProtKB-SubCell"/>
</dbReference>
<dbReference type="GO" id="GO:0005886">
    <property type="term" value="C:plasma membrane"/>
    <property type="evidence" value="ECO:0007669"/>
    <property type="project" value="UniProtKB-SubCell"/>
</dbReference>
<name>A0A672HY60_SALFA</name>
<evidence type="ECO:0000256" key="5">
    <source>
        <dbReference type="ARBA" id="ARBA00022729"/>
    </source>
</evidence>
<dbReference type="InterPro" id="IPR035076">
    <property type="entry name" value="Toxin/TOLIP"/>
</dbReference>
<proteinExistence type="predicted"/>
<evidence type="ECO:0000259" key="8">
    <source>
        <dbReference type="Pfam" id="PF00021"/>
    </source>
</evidence>
<feature type="domain" description="Snake toxin/toxin-like" evidence="9">
    <location>
        <begin position="95"/>
        <end position="163"/>
    </location>
</feature>
<comment type="subcellular location">
    <subcellularLocation>
        <location evidence="1">Cell membrane</location>
    </subcellularLocation>
    <subcellularLocation>
        <location evidence="2">Secreted</location>
    </subcellularLocation>
</comment>
<evidence type="ECO:0000256" key="6">
    <source>
        <dbReference type="ARBA" id="ARBA00023136"/>
    </source>
</evidence>
<protein>
    <recommendedName>
        <fullName evidence="12">UPAR/Ly6 domain-containing protein</fullName>
    </recommendedName>
</protein>
<keyword evidence="11" id="KW-1185">Reference proteome</keyword>
<dbReference type="InterPro" id="IPR016054">
    <property type="entry name" value="LY6_UPA_recep-like"/>
</dbReference>
<dbReference type="Pfam" id="PF00021">
    <property type="entry name" value="UPAR_LY6"/>
    <property type="match status" value="1"/>
</dbReference>
<reference evidence="10" key="1">
    <citation type="submission" date="2019-06" db="EMBL/GenBank/DDBJ databases">
        <authorList>
            <consortium name="Wellcome Sanger Institute Data Sharing"/>
        </authorList>
    </citation>
    <scope>NUCLEOTIDE SEQUENCE [LARGE SCALE GENOMIC DNA]</scope>
</reference>
<evidence type="ECO:0000256" key="2">
    <source>
        <dbReference type="ARBA" id="ARBA00004613"/>
    </source>
</evidence>
<evidence type="ECO:0000313" key="10">
    <source>
        <dbReference type="Ensembl" id="ENSSFAP00005033815.1"/>
    </source>
</evidence>
<keyword evidence="3" id="KW-1003">Cell membrane</keyword>
<evidence type="ECO:0008006" key="12">
    <source>
        <dbReference type="Google" id="ProtNLM"/>
    </source>
</evidence>
<feature type="domain" description="UPAR/Ly6" evidence="8">
    <location>
        <begin position="9"/>
        <end position="86"/>
    </location>
</feature>
<dbReference type="InterPro" id="IPR045860">
    <property type="entry name" value="Snake_toxin-like_sf"/>
</dbReference>
<evidence type="ECO:0000256" key="7">
    <source>
        <dbReference type="ARBA" id="ARBA00023180"/>
    </source>
</evidence>
<dbReference type="OMA" id="GTEDYCI"/>
<keyword evidence="5" id="KW-0732">Signal</keyword>
<keyword evidence="4" id="KW-0964">Secreted</keyword>
<dbReference type="Proteomes" id="UP000472267">
    <property type="component" value="Chromosome 11"/>
</dbReference>
<dbReference type="PANTHER" id="PTHR20914">
    <property type="entry name" value="LY6/PLAUR DOMAIN-CONTAINING PROTEIN 8"/>
    <property type="match status" value="1"/>
</dbReference>
<keyword evidence="6" id="KW-0472">Membrane</keyword>
<dbReference type="PANTHER" id="PTHR20914:SF9">
    <property type="entry name" value="COILED, ISOFORM A"/>
    <property type="match status" value="1"/>
</dbReference>
<evidence type="ECO:0000256" key="1">
    <source>
        <dbReference type="ARBA" id="ARBA00004236"/>
    </source>
</evidence>
<keyword evidence="7" id="KW-0325">Glycoprotein</keyword>
<evidence type="ECO:0000256" key="3">
    <source>
        <dbReference type="ARBA" id="ARBA00022475"/>
    </source>
</evidence>
<evidence type="ECO:0000256" key="4">
    <source>
        <dbReference type="ARBA" id="ARBA00022525"/>
    </source>
</evidence>
<dbReference type="Pfam" id="PF00087">
    <property type="entry name" value="Toxin_TOLIP"/>
    <property type="match status" value="1"/>
</dbReference>
<evidence type="ECO:0000313" key="11">
    <source>
        <dbReference type="Proteomes" id="UP000472267"/>
    </source>
</evidence>
<accession>A0A672HY60</accession>